<dbReference type="AlphaFoldDB" id="A0A2T0AFV3"/>
<comment type="caution">
    <text evidence="2">The sequence shown here is derived from an EMBL/GenBank/DDBJ whole genome shotgun (WGS) entry which is preliminary data.</text>
</comment>
<feature type="compositionally biased region" description="Basic and acidic residues" evidence="1">
    <location>
        <begin position="159"/>
        <end position="186"/>
    </location>
</feature>
<reference evidence="2 3" key="1">
    <citation type="journal article" date="2018" name="Elife">
        <title>Functional genomics of lipid metabolism in the oleaginous yeast Rhodosporidium toruloides.</title>
        <authorList>
            <person name="Coradetti S.T."/>
            <person name="Pinel D."/>
            <person name="Geiselman G."/>
            <person name="Ito M."/>
            <person name="Mondo S."/>
            <person name="Reilly M.C."/>
            <person name="Cheng Y.F."/>
            <person name="Bauer S."/>
            <person name="Grigoriev I."/>
            <person name="Gladden J.M."/>
            <person name="Simmons B.A."/>
            <person name="Brem R."/>
            <person name="Arkin A.P."/>
            <person name="Skerker J.M."/>
        </authorList>
    </citation>
    <scope>NUCLEOTIDE SEQUENCE [LARGE SCALE GENOMIC DNA]</scope>
    <source>
        <strain evidence="2 3">NBRC 0880</strain>
    </source>
</reference>
<accession>A0A2T0AFV3</accession>
<name>A0A2T0AFV3_RHOTO</name>
<evidence type="ECO:0000313" key="3">
    <source>
        <dbReference type="Proteomes" id="UP000239560"/>
    </source>
</evidence>
<dbReference type="EMBL" id="LCTV02000002">
    <property type="protein sequence ID" value="PRQ76891.1"/>
    <property type="molecule type" value="Genomic_DNA"/>
</dbReference>
<feature type="region of interest" description="Disordered" evidence="1">
    <location>
        <begin position="143"/>
        <end position="199"/>
    </location>
</feature>
<dbReference type="Proteomes" id="UP000239560">
    <property type="component" value="Unassembled WGS sequence"/>
</dbReference>
<evidence type="ECO:0000313" key="2">
    <source>
        <dbReference type="EMBL" id="PRQ76891.1"/>
    </source>
</evidence>
<feature type="compositionally biased region" description="Low complexity" evidence="1">
    <location>
        <begin position="187"/>
        <end position="199"/>
    </location>
</feature>
<dbReference type="OrthoDB" id="2529261at2759"/>
<gene>
    <name evidence="2" type="ORF">AAT19DRAFT_12309</name>
</gene>
<protein>
    <submittedName>
        <fullName evidence="2">Uncharacterized protein</fullName>
    </submittedName>
</protein>
<evidence type="ECO:0000256" key="1">
    <source>
        <dbReference type="SAM" id="MobiDB-lite"/>
    </source>
</evidence>
<proteinExistence type="predicted"/>
<sequence>MSPFLPIASTSRIPYTAPSPLPVISSRSFSTTSPCAAPIRRTSHLIHPLLRQRLTNLTFLLAGTLSVLTVSLGMSGTFGEGAAPGCPARNRAGVALDQERVESVASERENARGREKESWWKSKGRFLDDPVVAAPPARAPRIMQARPANAADQGAQGDLDERGRGRDDRQEQDERQPSAGRGDRRTGWTGWLGTGERVV</sequence>
<organism evidence="2 3">
    <name type="scientific">Rhodotorula toruloides</name>
    <name type="common">Yeast</name>
    <name type="synonym">Rhodosporidium toruloides</name>
    <dbReference type="NCBI Taxonomy" id="5286"/>
    <lineage>
        <taxon>Eukaryota</taxon>
        <taxon>Fungi</taxon>
        <taxon>Dikarya</taxon>
        <taxon>Basidiomycota</taxon>
        <taxon>Pucciniomycotina</taxon>
        <taxon>Microbotryomycetes</taxon>
        <taxon>Sporidiobolales</taxon>
        <taxon>Sporidiobolaceae</taxon>
        <taxon>Rhodotorula</taxon>
    </lineage>
</organism>